<evidence type="ECO:0000259" key="5">
    <source>
        <dbReference type="Pfam" id="PF00465"/>
    </source>
</evidence>
<evidence type="ECO:0000256" key="4">
    <source>
        <dbReference type="ARBA" id="ARBA00023027"/>
    </source>
</evidence>
<organism evidence="7 8">
    <name type="scientific">Sphingopyxis panaciterrulae</name>
    <dbReference type="NCBI Taxonomy" id="462372"/>
    <lineage>
        <taxon>Bacteria</taxon>
        <taxon>Pseudomonadati</taxon>
        <taxon>Pseudomonadota</taxon>
        <taxon>Alphaproteobacteria</taxon>
        <taxon>Sphingomonadales</taxon>
        <taxon>Sphingomonadaceae</taxon>
        <taxon>Sphingopyxis</taxon>
    </lineage>
</organism>
<evidence type="ECO:0000259" key="6">
    <source>
        <dbReference type="Pfam" id="PF25137"/>
    </source>
</evidence>
<dbReference type="PANTHER" id="PTHR11496:SF102">
    <property type="entry name" value="ALCOHOL DEHYDROGENASE 4"/>
    <property type="match status" value="1"/>
</dbReference>
<dbReference type="PANTHER" id="PTHR11496">
    <property type="entry name" value="ALCOHOL DEHYDROGENASE"/>
    <property type="match status" value="1"/>
</dbReference>
<proteinExistence type="inferred from homology"/>
<dbReference type="CDD" id="cd08192">
    <property type="entry name" value="MAR-like"/>
    <property type="match status" value="1"/>
</dbReference>
<keyword evidence="3" id="KW-0560">Oxidoreductase</keyword>
<evidence type="ECO:0000256" key="2">
    <source>
        <dbReference type="ARBA" id="ARBA00007358"/>
    </source>
</evidence>
<dbReference type="Gene3D" id="3.40.50.1970">
    <property type="match status" value="1"/>
</dbReference>
<name>A0A7W9ERV8_9SPHN</name>
<evidence type="ECO:0000256" key="1">
    <source>
        <dbReference type="ARBA" id="ARBA00001962"/>
    </source>
</evidence>
<dbReference type="RefSeq" id="WP_184100541.1">
    <property type="nucleotide sequence ID" value="NZ_JACIJH010000014.1"/>
</dbReference>
<dbReference type="GO" id="GO:0004022">
    <property type="term" value="F:alcohol dehydrogenase (NAD+) activity"/>
    <property type="evidence" value="ECO:0007669"/>
    <property type="project" value="TreeGrafter"/>
</dbReference>
<comment type="cofactor">
    <cofactor evidence="1">
        <name>Fe cation</name>
        <dbReference type="ChEBI" id="CHEBI:24875"/>
    </cofactor>
</comment>
<dbReference type="InterPro" id="IPR056798">
    <property type="entry name" value="ADH_Fe_C"/>
</dbReference>
<evidence type="ECO:0000313" key="7">
    <source>
        <dbReference type="EMBL" id="MBB5708103.1"/>
    </source>
</evidence>
<feature type="domain" description="Alcohol dehydrogenase iron-type/glycerol dehydrogenase GldA" evidence="5">
    <location>
        <begin position="15"/>
        <end position="193"/>
    </location>
</feature>
<comment type="similarity">
    <text evidence="2">Belongs to the iron-containing alcohol dehydrogenase family.</text>
</comment>
<dbReference type="AlphaFoldDB" id="A0A7W9ERV8"/>
<accession>A0A7W9ERV8</accession>
<reference evidence="7 8" key="1">
    <citation type="submission" date="2020-08" db="EMBL/GenBank/DDBJ databases">
        <title>Genomic Encyclopedia of Type Strains, Phase IV (KMG-IV): sequencing the most valuable type-strain genomes for metagenomic binning, comparative biology and taxonomic classification.</title>
        <authorList>
            <person name="Goeker M."/>
        </authorList>
    </citation>
    <scope>NUCLEOTIDE SEQUENCE [LARGE SCALE GENOMIC DNA]</scope>
    <source>
        <strain evidence="7 8">DSM 27163</strain>
    </source>
</reference>
<feature type="domain" description="Fe-containing alcohol dehydrogenase-like C-terminal" evidence="6">
    <location>
        <begin position="206"/>
        <end position="391"/>
    </location>
</feature>
<protein>
    <submittedName>
        <fullName evidence="7">Alcohol dehydrogenase class IV</fullName>
    </submittedName>
</protein>
<dbReference type="Pfam" id="PF00465">
    <property type="entry name" value="Fe-ADH"/>
    <property type="match status" value="1"/>
</dbReference>
<dbReference type="EMBL" id="JACIJH010000014">
    <property type="protein sequence ID" value="MBB5708103.1"/>
    <property type="molecule type" value="Genomic_DNA"/>
</dbReference>
<keyword evidence="4" id="KW-0520">NAD</keyword>
<evidence type="ECO:0000313" key="8">
    <source>
        <dbReference type="Proteomes" id="UP000537161"/>
    </source>
</evidence>
<evidence type="ECO:0000256" key="3">
    <source>
        <dbReference type="ARBA" id="ARBA00023002"/>
    </source>
</evidence>
<dbReference type="InterPro" id="IPR039697">
    <property type="entry name" value="Alcohol_dehydrogenase_Fe"/>
</dbReference>
<gene>
    <name evidence="7" type="ORF">FHR21_003480</name>
</gene>
<dbReference type="InterPro" id="IPR018211">
    <property type="entry name" value="ADH_Fe_CS"/>
</dbReference>
<sequence length="392" mass="41602">MQDLSSGEVTFTETRRVVFGRPAGEVLREQAEAMGARRVLLIASTSLCTRTDAIVGIEAALGGRHAGTFHGIAPHAPRSDVLRAVEAARAVDADLIVSIGGGSVIDATKIAALALKHDIRRVEDFEPLRTRVDADGQAVNPLTEGPDIRVVCVPTTLSGGEFNPRSGATDERAQHKQGYGHPAMVPVAIVLDPALAVHTPEWVWLSTGVRAVDHCVETLASYRSNDYADGLADSALRLLVEGLARVKADPRDLEGRLKCQIGAWQAMMPVLAGVPMGASHAIGHVLGGTCGVPHGYTSCILSPTVLAWNAEHDARRQGRILQCLGNGQATAAAALDAFVRGLGMPRTLAEVGVDEAQFGQVATYAMHDLWLRTNPRPIRDEGDVLAILRMAA</sequence>
<dbReference type="Pfam" id="PF25137">
    <property type="entry name" value="ADH_Fe_C"/>
    <property type="match status" value="1"/>
</dbReference>
<dbReference type="PROSITE" id="PS00060">
    <property type="entry name" value="ADH_IRON_2"/>
    <property type="match status" value="1"/>
</dbReference>
<dbReference type="Proteomes" id="UP000537161">
    <property type="component" value="Unassembled WGS sequence"/>
</dbReference>
<comment type="caution">
    <text evidence="7">The sequence shown here is derived from an EMBL/GenBank/DDBJ whole genome shotgun (WGS) entry which is preliminary data.</text>
</comment>
<dbReference type="SUPFAM" id="SSF56796">
    <property type="entry name" value="Dehydroquinate synthase-like"/>
    <property type="match status" value="1"/>
</dbReference>
<keyword evidence="8" id="KW-1185">Reference proteome</keyword>
<dbReference type="InterPro" id="IPR001670">
    <property type="entry name" value="ADH_Fe/GldA"/>
</dbReference>
<dbReference type="Gene3D" id="1.20.1090.10">
    <property type="entry name" value="Dehydroquinate synthase-like - alpha domain"/>
    <property type="match status" value="1"/>
</dbReference>
<dbReference type="GO" id="GO:0046872">
    <property type="term" value="F:metal ion binding"/>
    <property type="evidence" value="ECO:0007669"/>
    <property type="project" value="InterPro"/>
</dbReference>